<dbReference type="Pfam" id="PF13401">
    <property type="entry name" value="AAA_22"/>
    <property type="match status" value="1"/>
</dbReference>
<dbReference type="InterPro" id="IPR014001">
    <property type="entry name" value="Helicase_ATP-bd"/>
</dbReference>
<dbReference type="PANTHER" id="PTHR18934">
    <property type="entry name" value="ATP-DEPENDENT RNA HELICASE"/>
    <property type="match status" value="1"/>
</dbReference>
<dbReference type="InterPro" id="IPR048333">
    <property type="entry name" value="HA2_WH"/>
</dbReference>
<evidence type="ECO:0000256" key="7">
    <source>
        <dbReference type="ARBA" id="ARBA00023187"/>
    </source>
</evidence>
<dbReference type="InterPro" id="IPR027417">
    <property type="entry name" value="P-loop_NTPase"/>
</dbReference>
<dbReference type="AlphaFoldDB" id="A0A023BC53"/>
<dbReference type="PROSITE" id="PS51194">
    <property type="entry name" value="HELICASE_CTER"/>
    <property type="match status" value="1"/>
</dbReference>
<dbReference type="FunFam" id="1.20.120.1080:FF:000001">
    <property type="entry name" value="Pre-mRNA-splicing factor ATP-dependent RNA helicase"/>
    <property type="match status" value="1"/>
</dbReference>
<feature type="domain" description="Helicase C-terminal" evidence="11">
    <location>
        <begin position="512"/>
        <end position="693"/>
    </location>
</feature>
<proteinExistence type="predicted"/>
<evidence type="ECO:0000259" key="11">
    <source>
        <dbReference type="PROSITE" id="PS51194"/>
    </source>
</evidence>
<dbReference type="CDD" id="cd18791">
    <property type="entry name" value="SF2_C_RHA"/>
    <property type="match status" value="1"/>
</dbReference>
<dbReference type="Proteomes" id="UP000019763">
    <property type="component" value="Unassembled WGS sequence"/>
</dbReference>
<accession>A0A023BC53</accession>
<dbReference type="eggNOG" id="KOG0922">
    <property type="taxonomic scope" value="Eukaryota"/>
</dbReference>
<dbReference type="EMBL" id="AFNH02000123">
    <property type="protein sequence ID" value="EZG82239.1"/>
    <property type="molecule type" value="Genomic_DNA"/>
</dbReference>
<dbReference type="GO" id="GO:0005524">
    <property type="term" value="F:ATP binding"/>
    <property type="evidence" value="ECO:0007669"/>
    <property type="project" value="UniProtKB-KW"/>
</dbReference>
<evidence type="ECO:0000256" key="2">
    <source>
        <dbReference type="ARBA" id="ARBA00022664"/>
    </source>
</evidence>
<protein>
    <recommendedName>
        <fullName evidence="1">RNA helicase</fullName>
        <ecNumber evidence="1">3.6.4.13</ecNumber>
    </recommendedName>
</protein>
<dbReference type="Pfam" id="PF04408">
    <property type="entry name" value="WHD_HA2"/>
    <property type="match status" value="1"/>
</dbReference>
<dbReference type="SUPFAM" id="SSF52540">
    <property type="entry name" value="P-loop containing nucleoside triphosphate hydrolases"/>
    <property type="match status" value="1"/>
</dbReference>
<comment type="catalytic activity">
    <reaction evidence="8">
        <text>ATP + H2O = ADP + phosphate + H(+)</text>
        <dbReference type="Rhea" id="RHEA:13065"/>
        <dbReference type="ChEBI" id="CHEBI:15377"/>
        <dbReference type="ChEBI" id="CHEBI:15378"/>
        <dbReference type="ChEBI" id="CHEBI:30616"/>
        <dbReference type="ChEBI" id="CHEBI:43474"/>
        <dbReference type="ChEBI" id="CHEBI:456216"/>
        <dbReference type="EC" id="3.6.4.13"/>
    </reaction>
</comment>
<comment type="caution">
    <text evidence="12">The sequence shown here is derived from an EMBL/GenBank/DDBJ whole genome shotgun (WGS) entry which is preliminary data.</text>
</comment>
<dbReference type="InterPro" id="IPR049945">
    <property type="entry name" value="AAA_22"/>
</dbReference>
<evidence type="ECO:0000256" key="6">
    <source>
        <dbReference type="ARBA" id="ARBA00022840"/>
    </source>
</evidence>
<keyword evidence="4" id="KW-0378">Hydrolase</keyword>
<keyword evidence="13" id="KW-1185">Reference proteome</keyword>
<dbReference type="Gene3D" id="3.40.50.300">
    <property type="entry name" value="P-loop containing nucleotide triphosphate hydrolases"/>
    <property type="match status" value="2"/>
</dbReference>
<keyword evidence="7" id="KW-0508">mRNA splicing</keyword>
<feature type="compositionally biased region" description="Gly residues" evidence="9">
    <location>
        <begin position="158"/>
        <end position="168"/>
    </location>
</feature>
<dbReference type="FunFam" id="3.40.50.300:FF:000615">
    <property type="entry name" value="pre-mRNA-splicing factor ATP-dependent RNA helicase DEAH7"/>
    <property type="match status" value="1"/>
</dbReference>
<name>A0A023BC53_GRENI</name>
<reference evidence="12" key="1">
    <citation type="submission" date="2013-12" db="EMBL/GenBank/DDBJ databases">
        <authorList>
            <person name="Omoto C.K."/>
            <person name="Sibley D."/>
            <person name="Venepally P."/>
            <person name="Hadjithomas M."/>
            <person name="Karamycheva S."/>
            <person name="Brunk B."/>
            <person name="Roos D."/>
            <person name="Caler E."/>
            <person name="Lorenzi H."/>
        </authorList>
    </citation>
    <scope>NUCLEOTIDE SEQUENCE</scope>
</reference>
<keyword evidence="6" id="KW-0067">ATP-binding</keyword>
<gene>
    <name evidence="12" type="ORF">GNI_016940</name>
</gene>
<dbReference type="GeneID" id="22910884"/>
<dbReference type="InterPro" id="IPR001650">
    <property type="entry name" value="Helicase_C-like"/>
</dbReference>
<dbReference type="PROSITE" id="PS51192">
    <property type="entry name" value="HELICASE_ATP_BIND_1"/>
    <property type="match status" value="1"/>
</dbReference>
<dbReference type="GO" id="GO:0003724">
    <property type="term" value="F:RNA helicase activity"/>
    <property type="evidence" value="ECO:0007669"/>
    <property type="project" value="UniProtKB-EC"/>
</dbReference>
<evidence type="ECO:0000313" key="13">
    <source>
        <dbReference type="Proteomes" id="UP000019763"/>
    </source>
</evidence>
<evidence type="ECO:0000256" key="9">
    <source>
        <dbReference type="SAM" id="MobiDB-lite"/>
    </source>
</evidence>
<dbReference type="FunFam" id="3.40.50.300:FF:000007">
    <property type="entry name" value="Pre-mRNA-splicing factor ATP-dependent RNA helicase"/>
    <property type="match status" value="1"/>
</dbReference>
<sequence length="987" mass="110403">MLKKLVDLAFVNRVIKQTKLVLSDVDDNDLESIVEMVCDVAESSATREAFIAASEEWELPVEFRESVWRLCSRLSSAKNPRYLERFRETRHEEVPVQVLSSFPGLSLSNCTPACLQEEPSRGEGEVPLGLGPMSGIPLELMEGLQVAQEDEEDDEGGWGRSSGGGNSTGGNSVRGDAGRMGRRKRPLSDYERWELMQLQASGVACETVVEAPPALEESVLVDIEVRAVEPKFLKGQTVRSGVKADGVSLLGAPDGTLARSAATSGVLARERREAARESQQDRGRPWEASNERALRRQRRFVDLRSLGPREDKSIAQRRRDLPIFSLRRELLDAVANHQVLVMIGETGSGKTTQLPQYLAEAGYGERGIVACTQPRRVAATSIAQRVADEYGCRLGQEVGYTIRFDDMSSADTLIKYMTDGILLRECVLDVSLPKYSVIILDEAHERTIATDVLFGLLKTLVTKRPDLKLIITSATLDAEKFSAYFNDAPIFIIPGRSYKVDIYYSKTAEPDYLEAALLTVMQIHLTEPAGDILVFLTGQEEIESACAALHNRMEALADQDPPPLIILPVYASLPSEMQTLIFEPPPPGSRKCVVATNIAEASLTIDGIKFVVDPGVAKVKVYSAKTGIESLTAVPISQANAKQRSGRAGRTGPGKCFRLYTEDAFNNEMLPTAVPEIQRSELCSTVLQLKALGVNDLLHFDFMDAPPVVNLIQALETLYELKALDDDGYLTTLGKRMAEFPMEPQMAKTLLAALDLDVGTELITISSMLQIENIFYRPRDKQEQAETKKGQFVSIDGDHITYLNVYNAWSESAFSKSWCYENFIQYSSMRKAQEIRKQLINILCRYSPKFRDSIRFENQSSTRVSKRKSEKIRQAICAGYFRNVAKKDPQEGYKTLLEDQQVFLHPMSSIYSIQSQYVLYHRLMLTTKEYIKDCCVINPKWLTAIAPHLFEETNPNKLTAKKLKDKIQPLANRHEDPNAWRLSRRRI</sequence>
<dbReference type="PANTHER" id="PTHR18934:SF85">
    <property type="entry name" value="ATP-DEPENDENT RNA HELICASE DHX8"/>
    <property type="match status" value="1"/>
</dbReference>
<dbReference type="Pfam" id="PF07717">
    <property type="entry name" value="OB_NTP_bind"/>
    <property type="match status" value="1"/>
</dbReference>
<dbReference type="SMART" id="SM00487">
    <property type="entry name" value="DEXDc"/>
    <property type="match status" value="1"/>
</dbReference>
<evidence type="ECO:0000256" key="1">
    <source>
        <dbReference type="ARBA" id="ARBA00012552"/>
    </source>
</evidence>
<dbReference type="OMA" id="PWMKHSF"/>
<keyword evidence="5 12" id="KW-0347">Helicase</keyword>
<dbReference type="SMART" id="SM00847">
    <property type="entry name" value="HA2"/>
    <property type="match status" value="1"/>
</dbReference>
<dbReference type="OrthoDB" id="10253254at2759"/>
<keyword evidence="2" id="KW-0507">mRNA processing</keyword>
<dbReference type="VEuPathDB" id="CryptoDB:GNI_016940"/>
<evidence type="ECO:0000313" key="12">
    <source>
        <dbReference type="EMBL" id="EZG82239.1"/>
    </source>
</evidence>
<dbReference type="Pfam" id="PF00271">
    <property type="entry name" value="Helicase_C"/>
    <property type="match status" value="1"/>
</dbReference>
<dbReference type="EC" id="3.6.4.13" evidence="1"/>
<feature type="region of interest" description="Disordered" evidence="9">
    <location>
        <begin position="146"/>
        <end position="185"/>
    </location>
</feature>
<dbReference type="GO" id="GO:0000390">
    <property type="term" value="P:spliceosomal complex disassembly"/>
    <property type="evidence" value="ECO:0007669"/>
    <property type="project" value="TreeGrafter"/>
</dbReference>
<keyword evidence="3" id="KW-0547">Nucleotide-binding</keyword>
<evidence type="ECO:0000256" key="4">
    <source>
        <dbReference type="ARBA" id="ARBA00022801"/>
    </source>
</evidence>
<dbReference type="GO" id="GO:0003723">
    <property type="term" value="F:RNA binding"/>
    <property type="evidence" value="ECO:0007669"/>
    <property type="project" value="TreeGrafter"/>
</dbReference>
<dbReference type="PROSITE" id="PS00690">
    <property type="entry name" value="DEAH_ATP_HELICASE"/>
    <property type="match status" value="1"/>
</dbReference>
<dbReference type="SMART" id="SM00490">
    <property type="entry name" value="HELICc"/>
    <property type="match status" value="1"/>
</dbReference>
<dbReference type="RefSeq" id="XP_011129020.1">
    <property type="nucleotide sequence ID" value="XM_011130718.1"/>
</dbReference>
<dbReference type="GO" id="GO:0071013">
    <property type="term" value="C:catalytic step 2 spliceosome"/>
    <property type="evidence" value="ECO:0007669"/>
    <property type="project" value="TreeGrafter"/>
</dbReference>
<evidence type="ECO:0000256" key="3">
    <source>
        <dbReference type="ARBA" id="ARBA00022741"/>
    </source>
</evidence>
<dbReference type="GO" id="GO:0016887">
    <property type="term" value="F:ATP hydrolysis activity"/>
    <property type="evidence" value="ECO:0007669"/>
    <property type="project" value="InterPro"/>
</dbReference>
<organism evidence="12 13">
    <name type="scientific">Gregarina niphandrodes</name>
    <name type="common">Septate eugregarine</name>
    <dbReference type="NCBI Taxonomy" id="110365"/>
    <lineage>
        <taxon>Eukaryota</taxon>
        <taxon>Sar</taxon>
        <taxon>Alveolata</taxon>
        <taxon>Apicomplexa</taxon>
        <taxon>Conoidasida</taxon>
        <taxon>Gregarinasina</taxon>
        <taxon>Eugregarinorida</taxon>
        <taxon>Gregarinidae</taxon>
        <taxon>Gregarina</taxon>
    </lineage>
</organism>
<dbReference type="Pfam" id="PF21010">
    <property type="entry name" value="HA2_C"/>
    <property type="match status" value="1"/>
</dbReference>
<dbReference type="InterPro" id="IPR011709">
    <property type="entry name" value="DEAD-box_helicase_OB_fold"/>
</dbReference>
<evidence type="ECO:0000256" key="8">
    <source>
        <dbReference type="ARBA" id="ARBA00047984"/>
    </source>
</evidence>
<dbReference type="InterPro" id="IPR002464">
    <property type="entry name" value="DNA/RNA_helicase_DEAH_CS"/>
</dbReference>
<dbReference type="InterPro" id="IPR007502">
    <property type="entry name" value="Helicase-assoc_dom"/>
</dbReference>
<feature type="domain" description="Helicase ATP-binding" evidence="10">
    <location>
        <begin position="331"/>
        <end position="494"/>
    </location>
</feature>
<dbReference type="Gene3D" id="1.20.120.1080">
    <property type="match status" value="1"/>
</dbReference>
<evidence type="ECO:0000256" key="5">
    <source>
        <dbReference type="ARBA" id="ARBA00022806"/>
    </source>
</evidence>
<evidence type="ECO:0000259" key="10">
    <source>
        <dbReference type="PROSITE" id="PS51192"/>
    </source>
</evidence>